<evidence type="ECO:0000313" key="2">
    <source>
        <dbReference type="EMBL" id="TMV03296.1"/>
    </source>
</evidence>
<evidence type="ECO:0000313" key="3">
    <source>
        <dbReference type="Proteomes" id="UP001193035"/>
    </source>
</evidence>
<sequence length="442" mass="47976">MGQTRRFLVFDSCGAVVHRGRIDPVQGWFKGYAARRRTAIAQDTGRFRARFPHMGWKLDKVIDWVLSEGRMLPDLDHVVGGLGKAMLEAEAPIWRIRLAIRTVHPLVTALSSAWERDSGKIDSVAASHGLDQRQEFIGSPLARIAETGRPLRKSLTDLTDADHVAYHELRERGATDYFGLPLRFVGEGGGVLVFVSDRTEGFSDQDIAGFGKIGAAITPIVEVHRLRNLSLAVAEAYLGPRTGRRVVGGQITRGDIDRIEAAILISDIRDWTGLNARLPVEETVALANRYFEVIDAAVTGHGGEILKFIGDGVLAIFPAEPDMRSACRRALSAARAALAAVPQSELRYGVGLHCGSVLYGNIGSEARLDFTVLGQAVNIAARIEALCGTTGQPAIYSQDFAEMLETEHLRLGAFPLKGLDAPAQLFAPVAAEPAKPPTEQIY</sequence>
<dbReference type="CDD" id="cd07302">
    <property type="entry name" value="CHD"/>
    <property type="match status" value="1"/>
</dbReference>
<dbReference type="InterPro" id="IPR029787">
    <property type="entry name" value="Nucleotide_cyclase"/>
</dbReference>
<dbReference type="EMBL" id="VCPD01000011">
    <property type="protein sequence ID" value="TMV03296.1"/>
    <property type="molecule type" value="Genomic_DNA"/>
</dbReference>
<evidence type="ECO:0000259" key="1">
    <source>
        <dbReference type="PROSITE" id="PS50125"/>
    </source>
</evidence>
<gene>
    <name evidence="2" type="ORF">FGK63_20020</name>
</gene>
<name>A0ABY2WT23_9RHOB</name>
<protein>
    <recommendedName>
        <fullName evidence="1">Guanylate cyclase domain-containing protein</fullName>
    </recommendedName>
</protein>
<dbReference type="SMART" id="SM00044">
    <property type="entry name" value="CYCc"/>
    <property type="match status" value="1"/>
</dbReference>
<dbReference type="Gene3D" id="3.30.450.40">
    <property type="match status" value="1"/>
</dbReference>
<dbReference type="Proteomes" id="UP001193035">
    <property type="component" value="Unassembled WGS sequence"/>
</dbReference>
<accession>A0ABY2WT23</accession>
<dbReference type="PANTHER" id="PTHR43081">
    <property type="entry name" value="ADENYLATE CYCLASE, TERMINAL-DIFFERENTIATION SPECIFIC-RELATED"/>
    <property type="match status" value="1"/>
</dbReference>
<comment type="caution">
    <text evidence="2">The sequence shown here is derived from an EMBL/GenBank/DDBJ whole genome shotgun (WGS) entry which is preliminary data.</text>
</comment>
<dbReference type="PROSITE" id="PS50125">
    <property type="entry name" value="GUANYLATE_CYCLASE_2"/>
    <property type="match status" value="1"/>
</dbReference>
<dbReference type="InterPro" id="IPR050697">
    <property type="entry name" value="Adenylyl/Guanylyl_Cyclase_3/4"/>
</dbReference>
<dbReference type="Gene3D" id="3.30.70.1230">
    <property type="entry name" value="Nucleotide cyclase"/>
    <property type="match status" value="1"/>
</dbReference>
<dbReference type="SUPFAM" id="SSF55781">
    <property type="entry name" value="GAF domain-like"/>
    <property type="match status" value="1"/>
</dbReference>
<reference evidence="2 3" key="1">
    <citation type="submission" date="2019-05" db="EMBL/GenBank/DDBJ databases">
        <title>Ruegeria sp. nov., isolated from tidal flat.</title>
        <authorList>
            <person name="Kim W."/>
        </authorList>
    </citation>
    <scope>NUCLEOTIDE SEQUENCE [LARGE SCALE GENOMIC DNA]</scope>
    <source>
        <strain evidence="2 3">CAU 1488</strain>
    </source>
</reference>
<dbReference type="InterPro" id="IPR001054">
    <property type="entry name" value="A/G_cyclase"/>
</dbReference>
<dbReference type="PANTHER" id="PTHR43081:SF11">
    <property type="entry name" value="BLR2264 PROTEIN"/>
    <property type="match status" value="1"/>
</dbReference>
<dbReference type="Pfam" id="PF00211">
    <property type="entry name" value="Guanylate_cyc"/>
    <property type="match status" value="1"/>
</dbReference>
<proteinExistence type="predicted"/>
<dbReference type="SUPFAM" id="SSF55073">
    <property type="entry name" value="Nucleotide cyclase"/>
    <property type="match status" value="1"/>
</dbReference>
<dbReference type="InterPro" id="IPR029016">
    <property type="entry name" value="GAF-like_dom_sf"/>
</dbReference>
<organism evidence="2 3">
    <name type="scientific">Ruegeria sediminis</name>
    <dbReference type="NCBI Taxonomy" id="2583820"/>
    <lineage>
        <taxon>Bacteria</taxon>
        <taxon>Pseudomonadati</taxon>
        <taxon>Pseudomonadota</taxon>
        <taxon>Alphaproteobacteria</taxon>
        <taxon>Rhodobacterales</taxon>
        <taxon>Roseobacteraceae</taxon>
        <taxon>Ruegeria</taxon>
    </lineage>
</organism>
<keyword evidence="3" id="KW-1185">Reference proteome</keyword>
<feature type="domain" description="Guanylate cyclase" evidence="1">
    <location>
        <begin position="262"/>
        <end position="384"/>
    </location>
</feature>